<comment type="caution">
    <text evidence="4">The sequence shown here is derived from an EMBL/GenBank/DDBJ whole genome shotgun (WGS) entry which is preliminary data.</text>
</comment>
<accession>A0A6H9YU26</accession>
<dbReference type="InterPro" id="IPR027266">
    <property type="entry name" value="TrmE/GcvT-like"/>
</dbReference>
<dbReference type="Pfam" id="PF08669">
    <property type="entry name" value="GCV_T_C"/>
    <property type="match status" value="1"/>
</dbReference>
<dbReference type="GO" id="GO:0016226">
    <property type="term" value="P:iron-sulfur cluster assembly"/>
    <property type="evidence" value="ECO:0007669"/>
    <property type="project" value="TreeGrafter"/>
</dbReference>
<evidence type="ECO:0000256" key="2">
    <source>
        <dbReference type="SAM" id="MobiDB-lite"/>
    </source>
</evidence>
<reference evidence="4 5" key="1">
    <citation type="submission" date="2019-09" db="EMBL/GenBank/DDBJ databases">
        <title>Actinomadura physcomitrii sp. nov., a novel actinomycete isolated from moss [Physcomitrium sphaericum (Ludw) Fuernr].</title>
        <authorList>
            <person name="Zhuang X."/>
            <person name="Liu C."/>
        </authorList>
    </citation>
    <scope>NUCLEOTIDE SEQUENCE [LARGE SCALE GENOMIC DNA]</scope>
    <source>
        <strain evidence="4 5">HMC1</strain>
    </source>
</reference>
<sequence length="348" mass="36974">MKSPLLKLSGAVAADSPDQEVAGHYGEPAHEQRALEAGRAFVDRSNRGVVRIEGADRLRWLHSLLSQHLEGLRPGEPTEALLLSPNGHIEHHLHMIDDGGAVWVHVEPGAAPSLVEFLDKMRFMMRVEVADVSERYAVVTGPAGLGGTLVWPDASGTETRIVARDADAADDAGGASPDLAGLSLAALADGDLRPAGMWAYEAIRIAAHKPRMGLDTDHRTIPHEMGWIDSAVHLNKGCYRGQETVARVHNLGRPPRRLVFLHLDGSVDSLPAHGDPVEIPGGRTVGFVGSAARHHELGPIALALVKRNVPVDADLLAGGVAASQEVVVSPDTGANAKIDLRRTAANRA</sequence>
<gene>
    <name evidence="4" type="ORF">F8566_18495</name>
</gene>
<dbReference type="Proteomes" id="UP000468735">
    <property type="component" value="Unassembled WGS sequence"/>
</dbReference>
<dbReference type="InterPro" id="IPR017703">
    <property type="entry name" value="YgfZ/GCV_T_CS"/>
</dbReference>
<dbReference type="PANTHER" id="PTHR22602:SF0">
    <property type="entry name" value="TRANSFERASE CAF17, MITOCHONDRIAL-RELATED"/>
    <property type="match status" value="1"/>
</dbReference>
<dbReference type="RefSeq" id="WP_151561496.1">
    <property type="nucleotide sequence ID" value="NZ_WBMT01000008.1"/>
</dbReference>
<evidence type="ECO:0000313" key="4">
    <source>
        <dbReference type="EMBL" id="KAB2347873.1"/>
    </source>
</evidence>
<dbReference type="InterPro" id="IPR045179">
    <property type="entry name" value="YgfZ/GcvT"/>
</dbReference>
<feature type="region of interest" description="Disordered" evidence="2">
    <location>
        <begin position="1"/>
        <end position="24"/>
    </location>
</feature>
<dbReference type="SUPFAM" id="SSF103025">
    <property type="entry name" value="Folate-binding domain"/>
    <property type="match status" value="1"/>
</dbReference>
<evidence type="ECO:0000256" key="1">
    <source>
        <dbReference type="ARBA" id="ARBA00022946"/>
    </source>
</evidence>
<evidence type="ECO:0000259" key="3">
    <source>
        <dbReference type="Pfam" id="PF08669"/>
    </source>
</evidence>
<dbReference type="PANTHER" id="PTHR22602">
    <property type="entry name" value="TRANSFERASE CAF17, MITOCHONDRIAL-RELATED"/>
    <property type="match status" value="1"/>
</dbReference>
<dbReference type="OrthoDB" id="9796287at2"/>
<keyword evidence="1" id="KW-0809">Transit peptide</keyword>
<dbReference type="PIRSF" id="PIRSF006487">
    <property type="entry name" value="GcvT"/>
    <property type="match status" value="1"/>
</dbReference>
<dbReference type="InterPro" id="IPR029043">
    <property type="entry name" value="GcvT/YgfZ_C"/>
</dbReference>
<name>A0A6H9YU26_9ACTN</name>
<keyword evidence="5" id="KW-1185">Reference proteome</keyword>
<evidence type="ECO:0000313" key="5">
    <source>
        <dbReference type="Proteomes" id="UP000468735"/>
    </source>
</evidence>
<dbReference type="EMBL" id="WBMT01000008">
    <property type="protein sequence ID" value="KAB2347873.1"/>
    <property type="molecule type" value="Genomic_DNA"/>
</dbReference>
<proteinExistence type="predicted"/>
<organism evidence="4 5">
    <name type="scientific">Actinomadura rudentiformis</name>
    <dbReference type="NCBI Taxonomy" id="359158"/>
    <lineage>
        <taxon>Bacteria</taxon>
        <taxon>Bacillati</taxon>
        <taxon>Actinomycetota</taxon>
        <taxon>Actinomycetes</taxon>
        <taxon>Streptosporangiales</taxon>
        <taxon>Thermomonosporaceae</taxon>
        <taxon>Actinomadura</taxon>
    </lineage>
</organism>
<protein>
    <submittedName>
        <fullName evidence="4">Folate-binding protein YgfZ</fullName>
    </submittedName>
</protein>
<dbReference type="NCBIfam" id="TIGR03317">
    <property type="entry name" value="ygfZ_signature"/>
    <property type="match status" value="1"/>
</dbReference>
<dbReference type="InterPro" id="IPR013977">
    <property type="entry name" value="GcvT_C"/>
</dbReference>
<dbReference type="Gene3D" id="3.30.1360.120">
    <property type="entry name" value="Probable tRNA modification gtpase trme, domain 1"/>
    <property type="match status" value="1"/>
</dbReference>
<dbReference type="AlphaFoldDB" id="A0A6H9YU26"/>
<dbReference type="SUPFAM" id="SSF101790">
    <property type="entry name" value="Aminomethyltransferase beta-barrel domain"/>
    <property type="match status" value="1"/>
</dbReference>
<feature type="domain" description="Aminomethyltransferase C-terminal" evidence="3">
    <location>
        <begin position="256"/>
        <end position="313"/>
    </location>
</feature>